<dbReference type="Pfam" id="PF00001">
    <property type="entry name" value="7tm_1"/>
    <property type="match status" value="1"/>
</dbReference>
<dbReference type="PANTHER" id="PTHR45695">
    <property type="entry name" value="LEUCOKININ RECEPTOR-RELATED"/>
    <property type="match status" value="1"/>
</dbReference>
<dbReference type="Proteomes" id="UP000183832">
    <property type="component" value="Unassembled WGS sequence"/>
</dbReference>
<dbReference type="GO" id="GO:0005886">
    <property type="term" value="C:plasma membrane"/>
    <property type="evidence" value="ECO:0007669"/>
    <property type="project" value="UniProtKB-SubCell"/>
</dbReference>
<keyword evidence="5 12" id="KW-1133">Transmembrane helix</keyword>
<dbReference type="EMBL" id="CVRI01000059">
    <property type="protein sequence ID" value="CRL03743.1"/>
    <property type="molecule type" value="Genomic_DNA"/>
</dbReference>
<name>A0A1J1IU74_9DIPT</name>
<keyword evidence="6" id="KW-0297">G-protein coupled receptor</keyword>
<dbReference type="InterPro" id="IPR001556">
    <property type="entry name" value="Bombsn_rcpt-like"/>
</dbReference>
<evidence type="ECO:0000256" key="7">
    <source>
        <dbReference type="ARBA" id="ARBA00023136"/>
    </source>
</evidence>
<organism evidence="14 15">
    <name type="scientific">Clunio marinus</name>
    <dbReference type="NCBI Taxonomy" id="568069"/>
    <lineage>
        <taxon>Eukaryota</taxon>
        <taxon>Metazoa</taxon>
        <taxon>Ecdysozoa</taxon>
        <taxon>Arthropoda</taxon>
        <taxon>Hexapoda</taxon>
        <taxon>Insecta</taxon>
        <taxon>Pterygota</taxon>
        <taxon>Neoptera</taxon>
        <taxon>Endopterygota</taxon>
        <taxon>Diptera</taxon>
        <taxon>Nematocera</taxon>
        <taxon>Chironomoidea</taxon>
        <taxon>Chironomidae</taxon>
        <taxon>Clunio</taxon>
    </lineage>
</organism>
<dbReference type="CDD" id="cd15927">
    <property type="entry name" value="7tmA_Bombesin_R-like"/>
    <property type="match status" value="1"/>
</dbReference>
<evidence type="ECO:0000256" key="1">
    <source>
        <dbReference type="ARBA" id="ARBA00004651"/>
    </source>
</evidence>
<keyword evidence="11" id="KW-0807">Transducer</keyword>
<keyword evidence="4 12" id="KW-0812">Transmembrane</keyword>
<dbReference type="AlphaFoldDB" id="A0A1J1IU74"/>
<reference evidence="14 15" key="1">
    <citation type="submission" date="2015-04" db="EMBL/GenBank/DDBJ databases">
        <authorList>
            <person name="Syromyatnikov M.Y."/>
            <person name="Popov V.N."/>
        </authorList>
    </citation>
    <scope>NUCLEOTIDE SEQUENCE [LARGE SCALE GENOMIC DNA]</scope>
</reference>
<keyword evidence="8" id="KW-1015">Disulfide bond</keyword>
<proteinExistence type="inferred from homology"/>
<feature type="transmembrane region" description="Helical" evidence="12">
    <location>
        <begin position="315"/>
        <end position="340"/>
    </location>
</feature>
<evidence type="ECO:0000256" key="5">
    <source>
        <dbReference type="ARBA" id="ARBA00022989"/>
    </source>
</evidence>
<feature type="transmembrane region" description="Helical" evidence="12">
    <location>
        <begin position="53"/>
        <end position="78"/>
    </location>
</feature>
<comment type="subcellular location">
    <subcellularLocation>
        <location evidence="1">Cell membrane</location>
        <topology evidence="1">Multi-pass membrane protein</topology>
    </subcellularLocation>
</comment>
<feature type="transmembrane region" description="Helical" evidence="12">
    <location>
        <begin position="224"/>
        <end position="248"/>
    </location>
</feature>
<protein>
    <submittedName>
        <fullName evidence="14">CLUMA_CG016535, isoform A</fullName>
    </submittedName>
</protein>
<accession>A0A1J1IU74</accession>
<evidence type="ECO:0000256" key="11">
    <source>
        <dbReference type="ARBA" id="ARBA00023224"/>
    </source>
</evidence>
<evidence type="ECO:0000256" key="2">
    <source>
        <dbReference type="ARBA" id="ARBA00010663"/>
    </source>
</evidence>
<dbReference type="OrthoDB" id="10049706at2759"/>
<feature type="transmembrane region" description="Helical" evidence="12">
    <location>
        <begin position="90"/>
        <end position="114"/>
    </location>
</feature>
<evidence type="ECO:0000256" key="8">
    <source>
        <dbReference type="ARBA" id="ARBA00023157"/>
    </source>
</evidence>
<evidence type="ECO:0000313" key="14">
    <source>
        <dbReference type="EMBL" id="CRL03743.1"/>
    </source>
</evidence>
<feature type="domain" description="G-protein coupled receptors family 1 profile" evidence="13">
    <location>
        <begin position="69"/>
        <end position="337"/>
    </location>
</feature>
<keyword evidence="10" id="KW-0325">Glycoprotein</keyword>
<keyword evidence="7 12" id="KW-0472">Membrane</keyword>
<keyword evidence="3" id="KW-1003">Cell membrane</keyword>
<dbReference type="STRING" id="568069.A0A1J1IU74"/>
<dbReference type="PANTHER" id="PTHR45695:SF26">
    <property type="entry name" value="NEUROPEPTIDE CCHAMIDE-1 RECEPTOR"/>
    <property type="match status" value="1"/>
</dbReference>
<dbReference type="InterPro" id="IPR017452">
    <property type="entry name" value="GPCR_Rhodpsn_7TM"/>
</dbReference>
<keyword evidence="15" id="KW-1185">Reference proteome</keyword>
<evidence type="ECO:0000256" key="4">
    <source>
        <dbReference type="ARBA" id="ARBA00022692"/>
    </source>
</evidence>
<evidence type="ECO:0000256" key="9">
    <source>
        <dbReference type="ARBA" id="ARBA00023170"/>
    </source>
</evidence>
<evidence type="ECO:0000256" key="12">
    <source>
        <dbReference type="SAM" id="Phobius"/>
    </source>
</evidence>
<evidence type="ECO:0000256" key="6">
    <source>
        <dbReference type="ARBA" id="ARBA00023040"/>
    </source>
</evidence>
<keyword evidence="9" id="KW-0675">Receptor</keyword>
<dbReference type="GO" id="GO:0008188">
    <property type="term" value="F:neuropeptide receptor activity"/>
    <property type="evidence" value="ECO:0007669"/>
    <property type="project" value="TreeGrafter"/>
</dbReference>
<evidence type="ECO:0000256" key="3">
    <source>
        <dbReference type="ARBA" id="ARBA00022475"/>
    </source>
</evidence>
<gene>
    <name evidence="14" type="ORF">CLUMA_CG016535</name>
</gene>
<dbReference type="InterPro" id="IPR000276">
    <property type="entry name" value="GPCR_Rhodpsn"/>
</dbReference>
<dbReference type="PROSITE" id="PS50262">
    <property type="entry name" value="G_PROTEIN_RECEP_F1_2"/>
    <property type="match status" value="1"/>
</dbReference>
<feature type="transmembrane region" description="Helical" evidence="12">
    <location>
        <begin position="276"/>
        <end position="303"/>
    </location>
</feature>
<dbReference type="PRINTS" id="PR00237">
    <property type="entry name" value="GPCRRHODOPSN"/>
</dbReference>
<evidence type="ECO:0000256" key="10">
    <source>
        <dbReference type="ARBA" id="ARBA00023180"/>
    </source>
</evidence>
<dbReference type="PRINTS" id="PR00358">
    <property type="entry name" value="BOMBESINR"/>
</dbReference>
<sequence>MGMEMNEGIYYLNTSSLDESINVSMEFLNGSSSGEINATQVPYTPYEQRLATYIVPIIFALIFIIGVLGNGCLILIFFRHRAMRNVPNTYILSLAIADLLVIVTTVPFTSAIFILDSWPWGEFICKLSEFFKDLSIGVSVFTLTALSGDRFFAIVDPLRKFHSHSGRRATRITIGIAVLIWILAGIMGIPAIKASHIKSMDVNNITFNICYPFPSEWGPNYPKFIVMFRFCCYYAFPLLIIGIFYVLIAKHLIYSASHVPGEIQGAQRQVKARRKVAITVLAFVVIFGICFFPTHLFMIWFYYNPHAAEDYNDFWHVLRMVGFCLSFANSCTNPVALYCVSGAFRKHFNRYLLCQSSSSSRRHACDKSVHREMTITSQSTIYRRYTSKKFGNQSMRSRGAETTIIMLQNGSGDENGLIDHEKMSCM</sequence>
<feature type="transmembrane region" description="Helical" evidence="12">
    <location>
        <begin position="172"/>
        <end position="192"/>
    </location>
</feature>
<dbReference type="SUPFAM" id="SSF81321">
    <property type="entry name" value="Family A G protein-coupled receptor-like"/>
    <property type="match status" value="1"/>
</dbReference>
<dbReference type="Gene3D" id="1.20.1070.10">
    <property type="entry name" value="Rhodopsin 7-helix transmembrane proteins"/>
    <property type="match status" value="1"/>
</dbReference>
<feature type="transmembrane region" description="Helical" evidence="12">
    <location>
        <begin position="134"/>
        <end position="152"/>
    </location>
</feature>
<dbReference type="FunFam" id="1.20.1070.10:FF:000286">
    <property type="entry name" value="Neuropeptide CCHamide-1 receptor"/>
    <property type="match status" value="1"/>
</dbReference>
<evidence type="ECO:0000259" key="13">
    <source>
        <dbReference type="PROSITE" id="PS50262"/>
    </source>
</evidence>
<comment type="similarity">
    <text evidence="2">Belongs to the G-protein coupled receptor 1 family.</text>
</comment>
<evidence type="ECO:0000313" key="15">
    <source>
        <dbReference type="Proteomes" id="UP000183832"/>
    </source>
</evidence>